<evidence type="ECO:0000256" key="1">
    <source>
        <dbReference type="SAM" id="MobiDB-lite"/>
    </source>
</evidence>
<protein>
    <submittedName>
        <fullName evidence="2">Uncharacterized protein</fullName>
    </submittedName>
</protein>
<evidence type="ECO:0000313" key="3">
    <source>
        <dbReference type="Proteomes" id="UP001148838"/>
    </source>
</evidence>
<evidence type="ECO:0000313" key="2">
    <source>
        <dbReference type="EMBL" id="KAJ4430438.1"/>
    </source>
</evidence>
<proteinExistence type="predicted"/>
<dbReference type="Proteomes" id="UP001148838">
    <property type="component" value="Unassembled WGS sequence"/>
</dbReference>
<organism evidence="2 3">
    <name type="scientific">Periplaneta americana</name>
    <name type="common">American cockroach</name>
    <name type="synonym">Blatta americana</name>
    <dbReference type="NCBI Taxonomy" id="6978"/>
    <lineage>
        <taxon>Eukaryota</taxon>
        <taxon>Metazoa</taxon>
        <taxon>Ecdysozoa</taxon>
        <taxon>Arthropoda</taxon>
        <taxon>Hexapoda</taxon>
        <taxon>Insecta</taxon>
        <taxon>Pterygota</taxon>
        <taxon>Neoptera</taxon>
        <taxon>Polyneoptera</taxon>
        <taxon>Dictyoptera</taxon>
        <taxon>Blattodea</taxon>
        <taxon>Blattoidea</taxon>
        <taxon>Blattidae</taxon>
        <taxon>Blattinae</taxon>
        <taxon>Periplaneta</taxon>
    </lineage>
</organism>
<sequence length="164" mass="19276">MKNRKLGMEEEAYLSYKWSKDGKVTHDTERDARNLGPECSYKMCQNSKAFWKTMTWGQRTVHVSNLVNFTPTKRPDSTNSESRRKRTFVYNLEVDEKKIQAAAHVLRSQRPQQRANKLTALPNKERALEKAELGSKTKKSPMSKRDWYSPLKKKIKEASRKRRQ</sequence>
<accession>A0ABQ8S8R0</accession>
<comment type="caution">
    <text evidence="2">The sequence shown here is derived from an EMBL/GenBank/DDBJ whole genome shotgun (WGS) entry which is preliminary data.</text>
</comment>
<feature type="compositionally biased region" description="Basic residues" evidence="1">
    <location>
        <begin position="151"/>
        <end position="164"/>
    </location>
</feature>
<gene>
    <name evidence="2" type="ORF">ANN_22654</name>
</gene>
<keyword evidence="3" id="KW-1185">Reference proteome</keyword>
<reference evidence="2 3" key="1">
    <citation type="journal article" date="2022" name="Allergy">
        <title>Genome assembly and annotation of Periplaneta americana reveal a comprehensive cockroach allergen profile.</title>
        <authorList>
            <person name="Wang L."/>
            <person name="Xiong Q."/>
            <person name="Saelim N."/>
            <person name="Wang L."/>
            <person name="Nong W."/>
            <person name="Wan A.T."/>
            <person name="Shi M."/>
            <person name="Liu X."/>
            <person name="Cao Q."/>
            <person name="Hui J.H.L."/>
            <person name="Sookrung N."/>
            <person name="Leung T.F."/>
            <person name="Tungtrongchitr A."/>
            <person name="Tsui S.K.W."/>
        </authorList>
    </citation>
    <scope>NUCLEOTIDE SEQUENCE [LARGE SCALE GENOMIC DNA]</scope>
    <source>
        <strain evidence="2">PWHHKU_190912</strain>
    </source>
</reference>
<feature type="compositionally biased region" description="Basic and acidic residues" evidence="1">
    <location>
        <begin position="123"/>
        <end position="135"/>
    </location>
</feature>
<dbReference type="EMBL" id="JAJSOF020000033">
    <property type="protein sequence ID" value="KAJ4430438.1"/>
    <property type="molecule type" value="Genomic_DNA"/>
</dbReference>
<feature type="region of interest" description="Disordered" evidence="1">
    <location>
        <begin position="104"/>
        <end position="164"/>
    </location>
</feature>
<name>A0ABQ8S8R0_PERAM</name>